<keyword evidence="2" id="KW-1185">Reference proteome</keyword>
<accession>A0A085LTA6</accession>
<proteinExistence type="predicted"/>
<protein>
    <submittedName>
        <fullName evidence="1">Uncharacterized protein</fullName>
    </submittedName>
</protein>
<sequence length="111" mass="12609">MEGAPVEYARVSAERFVDMEALSSSSVLRSLADIVINVCKSINLYPVQLVQRAAGIALTKHIRWLFGLVCRDFQLERLVEMLCQLSSEIQSLKHLEYLSCSLTLLKYNDKM</sequence>
<dbReference type="AlphaFoldDB" id="A0A085LTA6"/>
<evidence type="ECO:0000313" key="2">
    <source>
        <dbReference type="Proteomes" id="UP000030764"/>
    </source>
</evidence>
<name>A0A085LTA6_9BILA</name>
<dbReference type="Proteomes" id="UP000030764">
    <property type="component" value="Unassembled WGS sequence"/>
</dbReference>
<organism evidence="1 2">
    <name type="scientific">Trichuris suis</name>
    <name type="common">pig whipworm</name>
    <dbReference type="NCBI Taxonomy" id="68888"/>
    <lineage>
        <taxon>Eukaryota</taxon>
        <taxon>Metazoa</taxon>
        <taxon>Ecdysozoa</taxon>
        <taxon>Nematoda</taxon>
        <taxon>Enoplea</taxon>
        <taxon>Dorylaimia</taxon>
        <taxon>Trichinellida</taxon>
        <taxon>Trichuridae</taxon>
        <taxon>Trichuris</taxon>
    </lineage>
</organism>
<dbReference type="EMBL" id="KL363300">
    <property type="protein sequence ID" value="KFD48202.1"/>
    <property type="molecule type" value="Genomic_DNA"/>
</dbReference>
<feature type="non-terminal residue" evidence="1">
    <location>
        <position position="111"/>
    </location>
</feature>
<gene>
    <name evidence="1" type="ORF">M513_10916</name>
</gene>
<reference evidence="1 2" key="1">
    <citation type="journal article" date="2014" name="Nat. Genet.">
        <title>Genome and transcriptome of the porcine whipworm Trichuris suis.</title>
        <authorList>
            <person name="Jex A.R."/>
            <person name="Nejsum P."/>
            <person name="Schwarz E.M."/>
            <person name="Hu L."/>
            <person name="Young N.D."/>
            <person name="Hall R.S."/>
            <person name="Korhonen P.K."/>
            <person name="Liao S."/>
            <person name="Thamsborg S."/>
            <person name="Xia J."/>
            <person name="Xu P."/>
            <person name="Wang S."/>
            <person name="Scheerlinck J.P."/>
            <person name="Hofmann A."/>
            <person name="Sternberg P.W."/>
            <person name="Wang J."/>
            <person name="Gasser R.B."/>
        </authorList>
    </citation>
    <scope>NUCLEOTIDE SEQUENCE [LARGE SCALE GENOMIC DNA]</scope>
    <source>
        <strain evidence="1">DCEP-RM93M</strain>
    </source>
</reference>
<evidence type="ECO:0000313" key="1">
    <source>
        <dbReference type="EMBL" id="KFD48202.1"/>
    </source>
</evidence>